<dbReference type="CDD" id="cd00143">
    <property type="entry name" value="PP2Cc"/>
    <property type="match status" value="1"/>
</dbReference>
<evidence type="ECO:0000256" key="3">
    <source>
        <dbReference type="ARBA" id="ARBA00022912"/>
    </source>
</evidence>
<organism evidence="7 8">
    <name type="scientific">Legionella beliardensis</name>
    <dbReference type="NCBI Taxonomy" id="91822"/>
    <lineage>
        <taxon>Bacteria</taxon>
        <taxon>Pseudomonadati</taxon>
        <taxon>Pseudomonadota</taxon>
        <taxon>Gammaproteobacteria</taxon>
        <taxon>Legionellales</taxon>
        <taxon>Legionellaceae</taxon>
        <taxon>Legionella</taxon>
    </lineage>
</organism>
<dbReference type="GO" id="GO:0004722">
    <property type="term" value="F:protein serine/threonine phosphatase activity"/>
    <property type="evidence" value="ECO:0007669"/>
    <property type="project" value="InterPro"/>
</dbReference>
<keyword evidence="8" id="KW-1185">Reference proteome</keyword>
<keyword evidence="5" id="KW-0812">Transmembrane</keyword>
<dbReference type="OrthoDB" id="5648735at2"/>
<feature type="region of interest" description="Disordered" evidence="4">
    <location>
        <begin position="1"/>
        <end position="23"/>
    </location>
</feature>
<keyword evidence="2" id="KW-0378">Hydrolase</keyword>
<keyword evidence="1" id="KW-0479">Metal-binding</keyword>
<gene>
    <name evidence="7" type="ORF">NCTC13315_02009</name>
</gene>
<evidence type="ECO:0000256" key="5">
    <source>
        <dbReference type="SAM" id="Phobius"/>
    </source>
</evidence>
<evidence type="ECO:0000256" key="2">
    <source>
        <dbReference type="ARBA" id="ARBA00022801"/>
    </source>
</evidence>
<dbReference type="PANTHER" id="PTHR47992">
    <property type="entry name" value="PROTEIN PHOSPHATASE"/>
    <property type="match status" value="1"/>
</dbReference>
<accession>A0A378I445</accession>
<keyword evidence="5" id="KW-1133">Transmembrane helix</keyword>
<feature type="region of interest" description="Disordered" evidence="4">
    <location>
        <begin position="479"/>
        <end position="500"/>
    </location>
</feature>
<evidence type="ECO:0000256" key="1">
    <source>
        <dbReference type="ARBA" id="ARBA00022723"/>
    </source>
</evidence>
<protein>
    <submittedName>
        <fullName evidence="7">Protein phosphatase 2C</fullName>
    </submittedName>
</protein>
<feature type="domain" description="PPM-type phosphatase" evidence="6">
    <location>
        <begin position="33"/>
        <end position="277"/>
    </location>
</feature>
<dbReference type="SUPFAM" id="SSF81606">
    <property type="entry name" value="PP2C-like"/>
    <property type="match status" value="1"/>
</dbReference>
<dbReference type="InterPro" id="IPR036457">
    <property type="entry name" value="PPM-type-like_dom_sf"/>
</dbReference>
<dbReference type="RefSeq" id="WP_115303138.1">
    <property type="nucleotide sequence ID" value="NZ_CAAAHO010000002.1"/>
</dbReference>
<dbReference type="InterPro" id="IPR000222">
    <property type="entry name" value="PP2C_BS"/>
</dbReference>
<reference evidence="7 8" key="1">
    <citation type="submission" date="2018-06" db="EMBL/GenBank/DDBJ databases">
        <authorList>
            <consortium name="Pathogen Informatics"/>
            <person name="Doyle S."/>
        </authorList>
    </citation>
    <scope>NUCLEOTIDE SEQUENCE [LARGE SCALE GENOMIC DNA]</scope>
    <source>
        <strain evidence="7 8">NCTC13315</strain>
    </source>
</reference>
<dbReference type="PROSITE" id="PS51746">
    <property type="entry name" value="PPM_2"/>
    <property type="match status" value="1"/>
</dbReference>
<dbReference type="Gene3D" id="3.60.40.10">
    <property type="entry name" value="PPM-type phosphatase domain"/>
    <property type="match status" value="2"/>
</dbReference>
<dbReference type="Pfam" id="PF00481">
    <property type="entry name" value="PP2C"/>
    <property type="match status" value="1"/>
</dbReference>
<name>A0A378I445_9GAMM</name>
<dbReference type="SMART" id="SM00332">
    <property type="entry name" value="PP2Cc"/>
    <property type="match status" value="1"/>
</dbReference>
<feature type="transmembrane region" description="Helical" evidence="5">
    <location>
        <begin position="589"/>
        <end position="617"/>
    </location>
</feature>
<evidence type="ECO:0000256" key="4">
    <source>
        <dbReference type="SAM" id="MobiDB-lite"/>
    </source>
</evidence>
<proteinExistence type="predicted"/>
<keyword evidence="5" id="KW-0472">Membrane</keyword>
<dbReference type="GO" id="GO:0046872">
    <property type="term" value="F:metal ion binding"/>
    <property type="evidence" value="ECO:0007669"/>
    <property type="project" value="UniProtKB-KW"/>
</dbReference>
<dbReference type="PROSITE" id="PS01032">
    <property type="entry name" value="PPM_1"/>
    <property type="match status" value="1"/>
</dbReference>
<evidence type="ECO:0000313" key="8">
    <source>
        <dbReference type="Proteomes" id="UP000254968"/>
    </source>
</evidence>
<dbReference type="InterPro" id="IPR001932">
    <property type="entry name" value="PPM-type_phosphatase-like_dom"/>
</dbReference>
<keyword evidence="3" id="KW-0904">Protein phosphatase</keyword>
<evidence type="ECO:0000259" key="6">
    <source>
        <dbReference type="PROSITE" id="PS51746"/>
    </source>
</evidence>
<dbReference type="Proteomes" id="UP000254968">
    <property type="component" value="Unassembled WGS sequence"/>
</dbReference>
<dbReference type="InterPro" id="IPR015655">
    <property type="entry name" value="PP2C"/>
</dbReference>
<dbReference type="AlphaFoldDB" id="A0A378I445"/>
<feature type="compositionally biased region" description="Basic and acidic residues" evidence="4">
    <location>
        <begin position="1"/>
        <end position="10"/>
    </location>
</feature>
<evidence type="ECO:0000313" key="7">
    <source>
        <dbReference type="EMBL" id="STX29466.1"/>
    </source>
</evidence>
<sequence length="652" mass="71757">MQSKTEEIKVISHPKKHTDADPENIVHQDSNHSFGYFEVQNASCRRTQEDALAWEILDKSVESLTPEEIGQRLWTTHCTLDERFLEQGYEDGTTAISTVYDGKGNIITALLADAASFAAVYDDNDNLLGVVRLNSGTHKPTQAKEKQRIEEVGGTVIWGRVNGSLAVSRAIGDKSLKKAGVCSESTVDMTSINDLANQFKVNREAIKKVQVINTCDGFTDGASEETKEAHEQFLQETLIKTLNTNKQLYEADIARALVNEALENGSRDNITVAIQTITADTPAFLLGVYDGHGGDKASIYVAENIGAEFRKQCALTKESYAAQELSTNKNQSAYLRDNPNLVHDETIEQEIKDPTPLIEQTEIVDDSLGTSDIISQEEKPVPSIPLVEKEFTINSSQDATNEEGEEKEITSSIAPFIKLSPRTDDLIKFAEKDDSNALNTATDQSGVIKYEVKQAVPAIENKLIIGLGEDAINKEVTSPFVAPSDKPSPMTDYLDDSNSSDSALANQEECQLIIEQLLKATQDYQKNLSRKNQEIHGIIESLLSTLNASEKNQATIQEYFKLLNTKEPKKSFTNIAIIEQNKDISTKRFIAGLAIFVATLATGILPGLVLIGLVYACTGKSPLNLFKPASESFKTDLEKIKDEHALYSNPMI</sequence>
<dbReference type="EMBL" id="UGNV01000001">
    <property type="protein sequence ID" value="STX29466.1"/>
    <property type="molecule type" value="Genomic_DNA"/>
</dbReference>